<dbReference type="PANTHER" id="PTHR43289">
    <property type="entry name" value="MITOGEN-ACTIVATED PROTEIN KINASE KINASE KINASE 20-RELATED"/>
    <property type="match status" value="1"/>
</dbReference>
<dbReference type="CDD" id="cd14014">
    <property type="entry name" value="STKc_PknB_like"/>
    <property type="match status" value="1"/>
</dbReference>
<proteinExistence type="predicted"/>
<sequence length="345" mass="35962">MHPRKDTDPQVVGDIRILGRLGEGGMGRVYLGRTEDGDRVAVKTVHYAHTDKTAVVERFEREIAAMGMVQSPGTSELMTSSEPGESPAWLAMEYVPGLTLREHVDRSGLLDVEAAAALGLLLAEALAAVHDAGILHRDLKPTNVMMGPDGPKVIDFGLVAIGGAGGELTGSTTTLGTPLCMAPEQITDPKAVSEAADVYGLGATVLFAATGHFPVQRDSRDALLAAVATSAVPRDLSGLPAPLEPLFAAMLAFDPADRPDLGAVRTALREMVAASGRTPAAARAELARACYVPDPDDAAGGVVTDGPVPPLPPPVRPSPQVGTEDGVVVRVAERLRRDYARPKAA</sequence>
<evidence type="ECO:0000256" key="1">
    <source>
        <dbReference type="ARBA" id="ARBA00022679"/>
    </source>
</evidence>
<gene>
    <name evidence="7" type="ORF">CLV63_104248</name>
</gene>
<evidence type="ECO:0000256" key="4">
    <source>
        <dbReference type="ARBA" id="ARBA00022840"/>
    </source>
</evidence>
<evidence type="ECO:0000256" key="2">
    <source>
        <dbReference type="ARBA" id="ARBA00022741"/>
    </source>
</evidence>
<dbReference type="Gene3D" id="1.10.510.10">
    <property type="entry name" value="Transferase(Phosphotransferase) domain 1"/>
    <property type="match status" value="1"/>
</dbReference>
<evidence type="ECO:0000313" key="8">
    <source>
        <dbReference type="Proteomes" id="UP000240542"/>
    </source>
</evidence>
<dbReference type="PROSITE" id="PS00108">
    <property type="entry name" value="PROTEIN_KINASE_ST"/>
    <property type="match status" value="1"/>
</dbReference>
<accession>A0A2P8DP74</accession>
<evidence type="ECO:0000256" key="5">
    <source>
        <dbReference type="PROSITE-ProRule" id="PRU10141"/>
    </source>
</evidence>
<evidence type="ECO:0000256" key="3">
    <source>
        <dbReference type="ARBA" id="ARBA00022777"/>
    </source>
</evidence>
<dbReference type="PROSITE" id="PS00107">
    <property type="entry name" value="PROTEIN_KINASE_ATP"/>
    <property type="match status" value="1"/>
</dbReference>
<dbReference type="InterPro" id="IPR011009">
    <property type="entry name" value="Kinase-like_dom_sf"/>
</dbReference>
<keyword evidence="1" id="KW-0808">Transferase</keyword>
<dbReference type="SMART" id="SM00220">
    <property type="entry name" value="S_TKc"/>
    <property type="match status" value="1"/>
</dbReference>
<dbReference type="OrthoDB" id="3915799at2"/>
<dbReference type="EMBL" id="PYGA01000004">
    <property type="protein sequence ID" value="PSK99024.1"/>
    <property type="molecule type" value="Genomic_DNA"/>
</dbReference>
<dbReference type="Proteomes" id="UP000240542">
    <property type="component" value="Unassembled WGS sequence"/>
</dbReference>
<dbReference type="InterPro" id="IPR000719">
    <property type="entry name" value="Prot_kinase_dom"/>
</dbReference>
<dbReference type="GO" id="GO:0005524">
    <property type="term" value="F:ATP binding"/>
    <property type="evidence" value="ECO:0007669"/>
    <property type="project" value="UniProtKB-UniRule"/>
</dbReference>
<feature type="domain" description="Protein kinase" evidence="6">
    <location>
        <begin position="15"/>
        <end position="272"/>
    </location>
</feature>
<evidence type="ECO:0000259" key="6">
    <source>
        <dbReference type="PROSITE" id="PS50011"/>
    </source>
</evidence>
<name>A0A2P8DP74_9ACTN</name>
<dbReference type="PANTHER" id="PTHR43289:SF34">
    <property type="entry name" value="SERINE_THREONINE-PROTEIN KINASE YBDM-RELATED"/>
    <property type="match status" value="1"/>
</dbReference>
<comment type="caution">
    <text evidence="7">The sequence shown here is derived from an EMBL/GenBank/DDBJ whole genome shotgun (WGS) entry which is preliminary data.</text>
</comment>
<dbReference type="InterPro" id="IPR017441">
    <property type="entry name" value="Protein_kinase_ATP_BS"/>
</dbReference>
<organism evidence="7 8">
    <name type="scientific">Murinocardiopsis flavida</name>
    <dbReference type="NCBI Taxonomy" id="645275"/>
    <lineage>
        <taxon>Bacteria</taxon>
        <taxon>Bacillati</taxon>
        <taxon>Actinomycetota</taxon>
        <taxon>Actinomycetes</taxon>
        <taxon>Streptosporangiales</taxon>
        <taxon>Nocardiopsidaceae</taxon>
        <taxon>Murinocardiopsis</taxon>
    </lineage>
</organism>
<dbReference type="GO" id="GO:0004674">
    <property type="term" value="F:protein serine/threonine kinase activity"/>
    <property type="evidence" value="ECO:0007669"/>
    <property type="project" value="TreeGrafter"/>
</dbReference>
<reference evidence="7 8" key="1">
    <citation type="submission" date="2018-03" db="EMBL/GenBank/DDBJ databases">
        <title>Genomic Encyclopedia of Archaeal and Bacterial Type Strains, Phase II (KMG-II): from individual species to whole genera.</title>
        <authorList>
            <person name="Goeker M."/>
        </authorList>
    </citation>
    <scope>NUCLEOTIDE SEQUENCE [LARGE SCALE GENOMIC DNA]</scope>
    <source>
        <strain evidence="7 8">DSM 45312</strain>
    </source>
</reference>
<dbReference type="RefSeq" id="WP_106582335.1">
    <property type="nucleotide sequence ID" value="NZ_PYGA01000004.1"/>
</dbReference>
<dbReference type="PROSITE" id="PS50011">
    <property type="entry name" value="PROTEIN_KINASE_DOM"/>
    <property type="match status" value="1"/>
</dbReference>
<dbReference type="Gene3D" id="3.30.200.20">
    <property type="entry name" value="Phosphorylase Kinase, domain 1"/>
    <property type="match status" value="1"/>
</dbReference>
<keyword evidence="8" id="KW-1185">Reference proteome</keyword>
<protein>
    <submittedName>
        <fullName evidence="7">Protein kinase-like protein</fullName>
    </submittedName>
</protein>
<dbReference type="InterPro" id="IPR008271">
    <property type="entry name" value="Ser/Thr_kinase_AS"/>
</dbReference>
<keyword evidence="4 5" id="KW-0067">ATP-binding</keyword>
<evidence type="ECO:0000313" key="7">
    <source>
        <dbReference type="EMBL" id="PSK99024.1"/>
    </source>
</evidence>
<dbReference type="SUPFAM" id="SSF56112">
    <property type="entry name" value="Protein kinase-like (PK-like)"/>
    <property type="match status" value="1"/>
</dbReference>
<dbReference type="AlphaFoldDB" id="A0A2P8DP74"/>
<keyword evidence="2 5" id="KW-0547">Nucleotide-binding</keyword>
<feature type="binding site" evidence="5">
    <location>
        <position position="43"/>
    </location>
    <ligand>
        <name>ATP</name>
        <dbReference type="ChEBI" id="CHEBI:30616"/>
    </ligand>
</feature>
<keyword evidence="3 7" id="KW-0418">Kinase</keyword>
<dbReference type="Pfam" id="PF00069">
    <property type="entry name" value="Pkinase"/>
    <property type="match status" value="1"/>
</dbReference>